<dbReference type="Proteomes" id="UP000220034">
    <property type="component" value="Unassembled WGS sequence"/>
</dbReference>
<keyword evidence="2" id="KW-1185">Reference proteome</keyword>
<sequence length="80" mass="8703">MDRTKHKITVHTSCRHPCTQCRAARNLTAHLHAALNVADGVLAADFEISGQVMTDCDGHECSLRYHVGPPVWQASAGTVH</sequence>
<accession>A0A2C9CUE7</accession>
<proteinExistence type="predicted"/>
<gene>
    <name evidence="1" type="ORF">SAMN06273572_1068</name>
</gene>
<dbReference type="AlphaFoldDB" id="A0A2C9CUE7"/>
<protein>
    <submittedName>
        <fullName evidence="1">Uncharacterized protein</fullName>
    </submittedName>
</protein>
<reference evidence="2" key="1">
    <citation type="submission" date="2017-09" db="EMBL/GenBank/DDBJ databases">
        <authorList>
            <person name="Varghese N."/>
            <person name="Submissions S."/>
        </authorList>
    </citation>
    <scope>NUCLEOTIDE SEQUENCE [LARGE SCALE GENOMIC DNA]</scope>
    <source>
        <strain evidence="2">C7</strain>
    </source>
</reference>
<dbReference type="OrthoDB" id="8364077at2"/>
<dbReference type="RefSeq" id="WP_145996748.1">
    <property type="nucleotide sequence ID" value="NZ_OCTN01000006.1"/>
</dbReference>
<name>A0A2C9CUE7_9RHOB</name>
<evidence type="ECO:0000313" key="2">
    <source>
        <dbReference type="Proteomes" id="UP000220034"/>
    </source>
</evidence>
<evidence type="ECO:0000313" key="1">
    <source>
        <dbReference type="EMBL" id="SOH94858.1"/>
    </source>
</evidence>
<dbReference type="EMBL" id="OCTN01000006">
    <property type="protein sequence ID" value="SOH94858.1"/>
    <property type="molecule type" value="Genomic_DNA"/>
</dbReference>
<organism evidence="1 2">
    <name type="scientific">Pontivivens marinum</name>
    <dbReference type="NCBI Taxonomy" id="1690039"/>
    <lineage>
        <taxon>Bacteria</taxon>
        <taxon>Pseudomonadati</taxon>
        <taxon>Pseudomonadota</taxon>
        <taxon>Alphaproteobacteria</taxon>
        <taxon>Rhodobacterales</taxon>
        <taxon>Paracoccaceae</taxon>
        <taxon>Pontivivens</taxon>
    </lineage>
</organism>